<feature type="compositionally biased region" description="Low complexity" evidence="1">
    <location>
        <begin position="21"/>
        <end position="30"/>
    </location>
</feature>
<accession>A0A2G5SII8</accession>
<dbReference type="EMBL" id="PDUG01000007">
    <property type="protein sequence ID" value="PIC14935.1"/>
    <property type="molecule type" value="Genomic_DNA"/>
</dbReference>
<dbReference type="Proteomes" id="UP000230233">
    <property type="component" value="Unassembled WGS sequence"/>
</dbReference>
<feature type="compositionally biased region" description="Polar residues" evidence="1">
    <location>
        <begin position="31"/>
        <end position="50"/>
    </location>
</feature>
<protein>
    <submittedName>
        <fullName evidence="2">Uncharacterized protein</fullName>
    </submittedName>
</protein>
<feature type="region of interest" description="Disordered" evidence="1">
    <location>
        <begin position="12"/>
        <end position="51"/>
    </location>
</feature>
<reference evidence="3" key="1">
    <citation type="submission" date="2017-10" db="EMBL/GenBank/DDBJ databases">
        <title>Rapid genome shrinkage in a self-fertile nematode reveals novel sperm competition proteins.</title>
        <authorList>
            <person name="Yin D."/>
            <person name="Schwarz E.M."/>
            <person name="Thomas C.G."/>
            <person name="Felde R.L."/>
            <person name="Korf I.F."/>
            <person name="Cutter A.D."/>
            <person name="Schartner C.M."/>
            <person name="Ralston E.J."/>
            <person name="Meyer B.J."/>
            <person name="Haag E.S."/>
        </authorList>
    </citation>
    <scope>NUCLEOTIDE SEQUENCE [LARGE SCALE GENOMIC DNA]</scope>
    <source>
        <strain evidence="3">JU1422</strain>
    </source>
</reference>
<proteinExistence type="predicted"/>
<organism evidence="2 3">
    <name type="scientific">Caenorhabditis nigoni</name>
    <dbReference type="NCBI Taxonomy" id="1611254"/>
    <lineage>
        <taxon>Eukaryota</taxon>
        <taxon>Metazoa</taxon>
        <taxon>Ecdysozoa</taxon>
        <taxon>Nematoda</taxon>
        <taxon>Chromadorea</taxon>
        <taxon>Rhabditida</taxon>
        <taxon>Rhabditina</taxon>
        <taxon>Rhabditomorpha</taxon>
        <taxon>Rhabditoidea</taxon>
        <taxon>Rhabditidae</taxon>
        <taxon>Peloderinae</taxon>
        <taxon>Caenorhabditis</taxon>
    </lineage>
</organism>
<name>A0A2G5SII8_9PELO</name>
<evidence type="ECO:0000313" key="2">
    <source>
        <dbReference type="EMBL" id="PIC14935.1"/>
    </source>
</evidence>
<sequence>MVRFIQIKLPPVPPRSRKPKLLPSLPSSLSNLENKQISSSSGPKTNQPSPIQRLEEIITSFVEEVTTRRIKPAALKKQPKNKKSFYIHFGKVH</sequence>
<evidence type="ECO:0000313" key="3">
    <source>
        <dbReference type="Proteomes" id="UP000230233"/>
    </source>
</evidence>
<comment type="caution">
    <text evidence="2">The sequence shown here is derived from an EMBL/GenBank/DDBJ whole genome shotgun (WGS) entry which is preliminary data.</text>
</comment>
<gene>
    <name evidence="2" type="ORF">B9Z55_027077</name>
</gene>
<keyword evidence="3" id="KW-1185">Reference proteome</keyword>
<dbReference type="AlphaFoldDB" id="A0A2G5SII8"/>
<evidence type="ECO:0000256" key="1">
    <source>
        <dbReference type="SAM" id="MobiDB-lite"/>
    </source>
</evidence>